<dbReference type="PANTHER" id="PTHR31689">
    <property type="entry name" value="DIAMINOPIMELATE EPIMERASE, CHLOROPLASTIC"/>
    <property type="match status" value="1"/>
</dbReference>
<gene>
    <name evidence="9" type="primary">dapF</name>
    <name evidence="11" type="ORF">HMPREF3293_01715</name>
</gene>
<dbReference type="EC" id="5.1.1.7" evidence="3 9"/>
<feature type="active site" description="Proton acceptor" evidence="9">
    <location>
        <position position="211"/>
    </location>
</feature>
<comment type="caution">
    <text evidence="11">The sequence shown here is derived from an EMBL/GenBank/DDBJ whole genome shotgun (WGS) entry which is preliminary data.</text>
</comment>
<feature type="binding site" evidence="9">
    <location>
        <begin position="212"/>
        <end position="213"/>
    </location>
    <ligand>
        <name>substrate</name>
    </ligand>
</feature>
<dbReference type="STRING" id="626937.HMPREF3293_01715"/>
<evidence type="ECO:0000256" key="2">
    <source>
        <dbReference type="ARBA" id="ARBA00010219"/>
    </source>
</evidence>
<reference evidence="11 12" key="1">
    <citation type="submission" date="2016-02" db="EMBL/GenBank/DDBJ databases">
        <authorList>
            <person name="Wen L."/>
            <person name="He K."/>
            <person name="Yang H."/>
        </authorList>
    </citation>
    <scope>NUCLEOTIDE SEQUENCE [LARGE SCALE GENOMIC DNA]</scope>
    <source>
        <strain evidence="11 12">DSM 22607</strain>
    </source>
</reference>
<dbReference type="PROSITE" id="PS01326">
    <property type="entry name" value="DAP_EPIMERASE"/>
    <property type="match status" value="1"/>
</dbReference>
<evidence type="ECO:0000313" key="11">
    <source>
        <dbReference type="EMBL" id="KXK65501.1"/>
    </source>
</evidence>
<name>A0A136Q4A5_9FIRM</name>
<evidence type="ECO:0000256" key="7">
    <source>
        <dbReference type="ARBA" id="ARBA00023235"/>
    </source>
</evidence>
<dbReference type="RefSeq" id="WP_066519829.1">
    <property type="nucleotide sequence ID" value="NZ_CABMOF010000002.1"/>
</dbReference>
<keyword evidence="12" id="KW-1185">Reference proteome</keyword>
<comment type="catalytic activity">
    <reaction evidence="8 9">
        <text>(2S,6S)-2,6-diaminopimelate = meso-2,6-diaminopimelate</text>
        <dbReference type="Rhea" id="RHEA:15393"/>
        <dbReference type="ChEBI" id="CHEBI:57609"/>
        <dbReference type="ChEBI" id="CHEBI:57791"/>
        <dbReference type="EC" id="5.1.1.7"/>
    </reaction>
</comment>
<evidence type="ECO:0000256" key="3">
    <source>
        <dbReference type="ARBA" id="ARBA00013080"/>
    </source>
</evidence>
<dbReference type="NCBIfam" id="TIGR00652">
    <property type="entry name" value="DapF"/>
    <property type="match status" value="1"/>
</dbReference>
<comment type="pathway">
    <text evidence="1 9">Amino-acid biosynthesis; L-lysine biosynthesis via DAP pathway; DL-2,6-diaminopimelate from LL-2,6-diaminopimelate: step 1/1.</text>
</comment>
<dbReference type="GO" id="GO:0009089">
    <property type="term" value="P:lysine biosynthetic process via diaminopimelate"/>
    <property type="evidence" value="ECO:0007669"/>
    <property type="project" value="UniProtKB-UniRule"/>
</dbReference>
<evidence type="ECO:0000256" key="1">
    <source>
        <dbReference type="ARBA" id="ARBA00005196"/>
    </source>
</evidence>
<feature type="binding site" evidence="9">
    <location>
        <position position="59"/>
    </location>
    <ligand>
        <name>substrate</name>
    </ligand>
</feature>
<feature type="binding site" evidence="9">
    <location>
        <position position="11"/>
    </location>
    <ligand>
        <name>substrate</name>
    </ligand>
</feature>
<dbReference type="FunFam" id="3.10.310.10:FF:000001">
    <property type="entry name" value="Diaminopimelate epimerase"/>
    <property type="match status" value="1"/>
</dbReference>
<dbReference type="AlphaFoldDB" id="A0A136Q4A5"/>
<proteinExistence type="inferred from homology"/>
<evidence type="ECO:0000256" key="6">
    <source>
        <dbReference type="ARBA" id="ARBA00023154"/>
    </source>
</evidence>
<feature type="active site" evidence="10">
    <location>
        <position position="68"/>
    </location>
</feature>
<dbReference type="EMBL" id="LSZW01000061">
    <property type="protein sequence ID" value="KXK65501.1"/>
    <property type="molecule type" value="Genomic_DNA"/>
</dbReference>
<dbReference type="SUPFAM" id="SSF54506">
    <property type="entry name" value="Diaminopimelate epimerase-like"/>
    <property type="match status" value="1"/>
</dbReference>
<feature type="binding site" evidence="9">
    <location>
        <position position="184"/>
    </location>
    <ligand>
        <name>substrate</name>
    </ligand>
</feature>
<comment type="similarity">
    <text evidence="2 9">Belongs to the diaminopimelate epimerase family.</text>
</comment>
<dbReference type="PANTHER" id="PTHR31689:SF0">
    <property type="entry name" value="DIAMINOPIMELATE EPIMERASE"/>
    <property type="match status" value="1"/>
</dbReference>
<dbReference type="GO" id="GO:0005829">
    <property type="term" value="C:cytosol"/>
    <property type="evidence" value="ECO:0007669"/>
    <property type="project" value="TreeGrafter"/>
</dbReference>
<dbReference type="UniPathway" id="UPA00034">
    <property type="reaction ID" value="UER00025"/>
</dbReference>
<dbReference type="Gene3D" id="3.10.310.10">
    <property type="entry name" value="Diaminopimelate Epimerase, Chain A, domain 1"/>
    <property type="match status" value="2"/>
</dbReference>
<feature type="active site" description="Proton donor" evidence="9">
    <location>
        <position position="68"/>
    </location>
</feature>
<feature type="site" description="Could be important to modulate the pK values of the two catalytic cysteine residues" evidence="9">
    <location>
        <position position="153"/>
    </location>
</feature>
<keyword evidence="6 9" id="KW-0457">Lysine biosynthesis</keyword>
<dbReference type="HAMAP" id="MF_00197">
    <property type="entry name" value="DAP_epimerase"/>
    <property type="match status" value="1"/>
</dbReference>
<dbReference type="Pfam" id="PF01678">
    <property type="entry name" value="DAP_epimerase"/>
    <property type="match status" value="2"/>
</dbReference>
<keyword evidence="4 9" id="KW-0963">Cytoplasm</keyword>
<evidence type="ECO:0000313" key="12">
    <source>
        <dbReference type="Proteomes" id="UP000070366"/>
    </source>
</evidence>
<comment type="function">
    <text evidence="9">Catalyzes the stereoinversion of LL-2,6-diaminopimelate (L,L-DAP) to meso-diaminopimelate (meso-DAP), a precursor of L-lysine and an essential component of the bacterial peptidoglycan.</text>
</comment>
<protein>
    <recommendedName>
        <fullName evidence="3 9">Diaminopimelate epimerase</fullName>
        <shortName evidence="9">DAP epimerase</shortName>
        <ecNumber evidence="3 9">5.1.1.7</ecNumber>
    </recommendedName>
    <alternativeName>
        <fullName evidence="9">PLP-independent amino acid racemase</fullName>
    </alternativeName>
</protein>
<sequence>MHITKMHGLGNDFIVIEERAADPAGLARGLCRRRLSVGADGLLLVEPSEIADVKMRIINADGSEAEMCGNGVRCFARYVYDKGIVKTPDMAIETLAGVVRPRLVVENGEVAAVRVDMGVPSFAAADVPVLADDPLDFEVCGQRAASVLCGVPHTLVLTDELETAEIGTAGPRIEKDPLFPRGTNVNFVRLIDRHTAQMRTWERGAGRTLACGTGAAGCAALLHKKGLAANEIDMHVQAGVLHIELAPDGHAFMTGAAAYVFEGETF</sequence>
<feature type="site" description="Could be important to modulate the pK values of the two catalytic cysteine residues" evidence="9">
    <location>
        <position position="202"/>
    </location>
</feature>
<feature type="binding site" evidence="9">
    <location>
        <begin position="202"/>
        <end position="203"/>
    </location>
    <ligand>
        <name>substrate</name>
    </ligand>
</feature>
<dbReference type="GO" id="GO:0008837">
    <property type="term" value="F:diaminopimelate epimerase activity"/>
    <property type="evidence" value="ECO:0007669"/>
    <property type="project" value="UniProtKB-UniRule"/>
</dbReference>
<dbReference type="InterPro" id="IPR018510">
    <property type="entry name" value="DAP_epimerase_AS"/>
</dbReference>
<dbReference type="KEGG" id="cmiu:B1H56_11325"/>
<comment type="caution">
    <text evidence="9">Lacks conserved residue(s) required for the propagation of feature annotation.</text>
</comment>
<dbReference type="OrthoDB" id="9805408at2"/>
<evidence type="ECO:0000256" key="9">
    <source>
        <dbReference type="HAMAP-Rule" id="MF_00197"/>
    </source>
</evidence>
<keyword evidence="7 9" id="KW-0413">Isomerase</keyword>
<dbReference type="Proteomes" id="UP000070366">
    <property type="component" value="Unassembled WGS sequence"/>
</dbReference>
<evidence type="ECO:0000256" key="10">
    <source>
        <dbReference type="PROSITE-ProRule" id="PRU10125"/>
    </source>
</evidence>
<evidence type="ECO:0000256" key="8">
    <source>
        <dbReference type="ARBA" id="ARBA00051712"/>
    </source>
</evidence>
<feature type="binding site" evidence="9">
    <location>
        <begin position="69"/>
        <end position="70"/>
    </location>
    <ligand>
        <name>substrate</name>
    </ligand>
</feature>
<dbReference type="InterPro" id="IPR001653">
    <property type="entry name" value="DAP_epimerase_DapF"/>
</dbReference>
<comment type="subunit">
    <text evidence="9">Homodimer.</text>
</comment>
<accession>A0A136Q4A5</accession>
<keyword evidence="5 9" id="KW-0028">Amino-acid biosynthesis</keyword>
<evidence type="ECO:0000256" key="4">
    <source>
        <dbReference type="ARBA" id="ARBA00022490"/>
    </source>
</evidence>
<dbReference type="PATRIC" id="fig|626937.4.peg.1696"/>
<evidence type="ECO:0000256" key="5">
    <source>
        <dbReference type="ARBA" id="ARBA00022605"/>
    </source>
</evidence>
<organism evidence="11 12">
    <name type="scientific">Christensenella minuta</name>
    <dbReference type="NCBI Taxonomy" id="626937"/>
    <lineage>
        <taxon>Bacteria</taxon>
        <taxon>Bacillati</taxon>
        <taxon>Bacillota</taxon>
        <taxon>Clostridia</taxon>
        <taxon>Christensenellales</taxon>
        <taxon>Christensenellaceae</taxon>
        <taxon>Christensenella</taxon>
    </lineage>
</organism>
<comment type="subcellular location">
    <subcellularLocation>
        <location evidence="9">Cytoplasm</location>
    </subcellularLocation>
</comment>